<dbReference type="GO" id="GO:0016020">
    <property type="term" value="C:membrane"/>
    <property type="evidence" value="ECO:0007669"/>
    <property type="project" value="TreeGrafter"/>
</dbReference>
<feature type="domain" description="Peptidase S33 tripeptidyl aminopeptidase-like C-terminal" evidence="2">
    <location>
        <begin position="232"/>
        <end position="278"/>
    </location>
</feature>
<dbReference type="Gene3D" id="3.40.50.1820">
    <property type="entry name" value="alpha/beta hydrolase"/>
    <property type="match status" value="1"/>
</dbReference>
<accession>A0A2M9ZG55</accession>
<organism evidence="3 4">
    <name type="scientific">Leptospira wolffii</name>
    <dbReference type="NCBI Taxonomy" id="409998"/>
    <lineage>
        <taxon>Bacteria</taxon>
        <taxon>Pseudomonadati</taxon>
        <taxon>Spirochaetota</taxon>
        <taxon>Spirochaetia</taxon>
        <taxon>Leptospirales</taxon>
        <taxon>Leptospiraceae</taxon>
        <taxon>Leptospira</taxon>
    </lineage>
</organism>
<evidence type="ECO:0000259" key="2">
    <source>
        <dbReference type="Pfam" id="PF08386"/>
    </source>
</evidence>
<sequence>MEFIYELLLNNYTKQKVKFMEKELGFEPLYVDLGGHKIFYLRRRASDSSGKTFLFVHGLLDSATGFRKLAPYLRKDYDILVPDIPGFGWSILPKVRYLYQVDVFAELIYNSIRKLDLRNFVLGGHSMGALIAMMIAIRDSTREERIKKLLLLAPGGIPHPKRDEMRELLFPNKPQDMDRLFASLYKENAPKLGWLAKKALLSQWNNLPHRYLTENTLDREKEIFIGSKLSAVKQKALILSGTEDPITDPPMVRKLHGYLKNSKLVWIQGAKHALHFERASEIGNHINSWL</sequence>
<dbReference type="InterPro" id="IPR013595">
    <property type="entry name" value="Pept_S33_TAP-like_C"/>
</dbReference>
<dbReference type="SUPFAM" id="SSF53474">
    <property type="entry name" value="alpha/beta-Hydrolases"/>
    <property type="match status" value="1"/>
</dbReference>
<dbReference type="Pfam" id="PF08386">
    <property type="entry name" value="Abhydrolase_4"/>
    <property type="match status" value="1"/>
</dbReference>
<evidence type="ECO:0000313" key="4">
    <source>
        <dbReference type="Proteomes" id="UP000231912"/>
    </source>
</evidence>
<protein>
    <submittedName>
        <fullName evidence="3">Alpha/beta hydrolase</fullName>
    </submittedName>
</protein>
<dbReference type="InterPro" id="IPR000073">
    <property type="entry name" value="AB_hydrolase_1"/>
</dbReference>
<gene>
    <name evidence="3" type="ORF">CH371_04885</name>
</gene>
<dbReference type="Pfam" id="PF00561">
    <property type="entry name" value="Abhydrolase_1"/>
    <property type="match status" value="1"/>
</dbReference>
<dbReference type="PANTHER" id="PTHR43798">
    <property type="entry name" value="MONOACYLGLYCEROL LIPASE"/>
    <property type="match status" value="1"/>
</dbReference>
<dbReference type="GO" id="GO:0046464">
    <property type="term" value="P:acylglycerol catabolic process"/>
    <property type="evidence" value="ECO:0007669"/>
    <property type="project" value="TreeGrafter"/>
</dbReference>
<evidence type="ECO:0000259" key="1">
    <source>
        <dbReference type="Pfam" id="PF00561"/>
    </source>
</evidence>
<dbReference type="Proteomes" id="UP000231912">
    <property type="component" value="Unassembled WGS sequence"/>
</dbReference>
<dbReference type="GO" id="GO:0047372">
    <property type="term" value="F:monoacylglycerol lipase activity"/>
    <property type="evidence" value="ECO:0007669"/>
    <property type="project" value="TreeGrafter"/>
</dbReference>
<dbReference type="InterPro" id="IPR029058">
    <property type="entry name" value="AB_hydrolase_fold"/>
</dbReference>
<dbReference type="PRINTS" id="PR00111">
    <property type="entry name" value="ABHYDROLASE"/>
</dbReference>
<evidence type="ECO:0000313" key="3">
    <source>
        <dbReference type="EMBL" id="PJZ67375.1"/>
    </source>
</evidence>
<dbReference type="InterPro" id="IPR050266">
    <property type="entry name" value="AB_hydrolase_sf"/>
</dbReference>
<dbReference type="PANTHER" id="PTHR43798:SF33">
    <property type="entry name" value="HYDROLASE, PUTATIVE (AFU_ORTHOLOGUE AFUA_2G14860)-RELATED"/>
    <property type="match status" value="1"/>
</dbReference>
<reference evidence="3 4" key="1">
    <citation type="submission" date="2017-07" db="EMBL/GenBank/DDBJ databases">
        <title>Leptospira spp. isolated from tropical soils.</title>
        <authorList>
            <person name="Thibeaux R."/>
            <person name="Iraola G."/>
            <person name="Ferres I."/>
            <person name="Bierque E."/>
            <person name="Girault D."/>
            <person name="Soupe-Gilbert M.-E."/>
            <person name="Picardeau M."/>
            <person name="Goarant C."/>
        </authorList>
    </citation>
    <scope>NUCLEOTIDE SEQUENCE [LARGE SCALE GENOMIC DNA]</scope>
    <source>
        <strain evidence="3 4">FH2-C-A2</strain>
    </source>
</reference>
<dbReference type="EMBL" id="NPDT01000001">
    <property type="protein sequence ID" value="PJZ67375.1"/>
    <property type="molecule type" value="Genomic_DNA"/>
</dbReference>
<keyword evidence="3" id="KW-0378">Hydrolase</keyword>
<name>A0A2M9ZG55_9LEPT</name>
<feature type="domain" description="AB hydrolase-1" evidence="1">
    <location>
        <begin position="52"/>
        <end position="183"/>
    </location>
</feature>
<comment type="caution">
    <text evidence="3">The sequence shown here is derived from an EMBL/GenBank/DDBJ whole genome shotgun (WGS) entry which is preliminary data.</text>
</comment>
<proteinExistence type="predicted"/>
<dbReference type="AlphaFoldDB" id="A0A2M9ZG55"/>